<dbReference type="EMBL" id="CP000771">
    <property type="protein sequence ID" value="ABS61586.1"/>
    <property type="molecule type" value="Genomic_DNA"/>
</dbReference>
<dbReference type="Proteomes" id="UP000002415">
    <property type="component" value="Chromosome"/>
</dbReference>
<keyword evidence="3" id="KW-1185">Reference proteome</keyword>
<accession>A7HNV3</accession>
<dbReference type="AlphaFoldDB" id="A7HNV3"/>
<evidence type="ECO:0000313" key="3">
    <source>
        <dbReference type="Proteomes" id="UP000002415"/>
    </source>
</evidence>
<reference evidence="2 3" key="2">
    <citation type="journal article" date="2009" name="Proc. Natl. Acad. Sci. U.S.A.">
        <title>On the chimeric nature, thermophilic origin, and phylogenetic placement of the Thermotogales.</title>
        <authorList>
            <person name="Zhaxybayeva O."/>
            <person name="Swithers K.S."/>
            <person name="Lapierre P."/>
            <person name="Fournier G.P."/>
            <person name="Bickhart D.M."/>
            <person name="DeBoy R.T."/>
            <person name="Nelson K.E."/>
            <person name="Nesbo C.L."/>
            <person name="Doolittle W.F."/>
            <person name="Gogarten J.P."/>
            <person name="Noll K.M."/>
        </authorList>
    </citation>
    <scope>NUCLEOTIDE SEQUENCE [LARGE SCALE GENOMIC DNA]</scope>
    <source>
        <strain evidence="3">ATCC 35602 / DSM 5306 / Rt17-B1</strain>
    </source>
</reference>
<dbReference type="STRING" id="381764.Fnod_1753"/>
<protein>
    <recommendedName>
        <fullName evidence="4">Flagellar protein FliT</fullName>
    </recommendedName>
</protein>
<dbReference type="RefSeq" id="WP_011994877.1">
    <property type="nucleotide sequence ID" value="NC_009718.1"/>
</dbReference>
<dbReference type="InterPro" id="IPR037285">
    <property type="entry name" value="TM0693-like_sf"/>
</dbReference>
<evidence type="ECO:0000256" key="1">
    <source>
        <dbReference type="SAM" id="Coils"/>
    </source>
</evidence>
<dbReference type="HOGENOM" id="CLU_2316114_0_0_0"/>
<dbReference type="SUPFAM" id="SSF140560">
    <property type="entry name" value="TM0693-like"/>
    <property type="match status" value="1"/>
</dbReference>
<proteinExistence type="predicted"/>
<feature type="coiled-coil region" evidence="1">
    <location>
        <begin position="55"/>
        <end position="95"/>
    </location>
</feature>
<evidence type="ECO:0000313" key="2">
    <source>
        <dbReference type="EMBL" id="ABS61586.1"/>
    </source>
</evidence>
<organism evidence="2 3">
    <name type="scientific">Fervidobacterium nodosum (strain ATCC 35602 / DSM 5306 / Rt17-B1)</name>
    <dbReference type="NCBI Taxonomy" id="381764"/>
    <lineage>
        <taxon>Bacteria</taxon>
        <taxon>Thermotogati</taxon>
        <taxon>Thermotogota</taxon>
        <taxon>Thermotogae</taxon>
        <taxon>Thermotogales</taxon>
        <taxon>Fervidobacteriaceae</taxon>
        <taxon>Fervidobacterium</taxon>
    </lineage>
</organism>
<sequence>MEDKNAKNETQETLDILEIEKQIDLAIEDEDYEKLNTLLDQREKLLPILPENTLREIYERDLKRQENLKQKFEELKSLTKNIEDGKRMVQSYIQQDDKGQILNRQG</sequence>
<dbReference type="KEGG" id="fno:Fnod_1753"/>
<evidence type="ECO:0008006" key="4">
    <source>
        <dbReference type="Google" id="ProtNLM"/>
    </source>
</evidence>
<dbReference type="Gene3D" id="6.10.250.50">
    <property type="match status" value="1"/>
</dbReference>
<name>A7HNV3_FERNB</name>
<reference evidence="2 3" key="1">
    <citation type="submission" date="2007-07" db="EMBL/GenBank/DDBJ databases">
        <title>Complete sequence of Fervidobacterium nodosum Rt17-B1.</title>
        <authorList>
            <consortium name="US DOE Joint Genome Institute"/>
            <person name="Copeland A."/>
            <person name="Lucas S."/>
            <person name="Lapidus A."/>
            <person name="Barry K."/>
            <person name="Glavina del Rio T."/>
            <person name="Dalin E."/>
            <person name="Tice H."/>
            <person name="Pitluck S."/>
            <person name="Saunders E."/>
            <person name="Brettin T."/>
            <person name="Bruce D."/>
            <person name="Detter J.C."/>
            <person name="Han C."/>
            <person name="Schmutz J."/>
            <person name="Larimer F."/>
            <person name="Land M."/>
            <person name="Hauser L."/>
            <person name="Kyrpides N."/>
            <person name="Mikhailova N."/>
            <person name="Nelson K."/>
            <person name="Gogarten J.P."/>
            <person name="Noll K."/>
            <person name="Richardson P."/>
        </authorList>
    </citation>
    <scope>NUCLEOTIDE SEQUENCE [LARGE SCALE GENOMIC DNA]</scope>
    <source>
        <strain evidence="3">ATCC 35602 / DSM 5306 / Rt17-B1</strain>
    </source>
</reference>
<dbReference type="OrthoDB" id="47071at2"/>
<keyword evidence="1" id="KW-0175">Coiled coil</keyword>
<gene>
    <name evidence="2" type="ordered locus">Fnod_1753</name>
</gene>